<dbReference type="GO" id="GO:0003700">
    <property type="term" value="F:DNA-binding transcription factor activity"/>
    <property type="evidence" value="ECO:0007669"/>
    <property type="project" value="InterPro"/>
</dbReference>
<dbReference type="GO" id="GO:0005829">
    <property type="term" value="C:cytosol"/>
    <property type="evidence" value="ECO:0007669"/>
    <property type="project" value="TreeGrafter"/>
</dbReference>
<dbReference type="InterPro" id="IPR018060">
    <property type="entry name" value="HTH_AraC"/>
</dbReference>
<evidence type="ECO:0000256" key="2">
    <source>
        <dbReference type="ARBA" id="ARBA00023125"/>
    </source>
</evidence>
<dbReference type="Pfam" id="PF12625">
    <property type="entry name" value="Arabinose_bd"/>
    <property type="match status" value="1"/>
</dbReference>
<comment type="caution">
    <text evidence="5">The sequence shown here is derived from an EMBL/GenBank/DDBJ whole genome shotgun (WGS) entry which is preliminary data.</text>
</comment>
<dbReference type="InterPro" id="IPR032687">
    <property type="entry name" value="AraC-type_N"/>
</dbReference>
<accession>A0A266QAH2</accession>
<name>A0A266QAH2_9GAMM</name>
<dbReference type="Proteomes" id="UP000216101">
    <property type="component" value="Unassembled WGS sequence"/>
</dbReference>
<dbReference type="GO" id="GO:0000976">
    <property type="term" value="F:transcription cis-regulatory region binding"/>
    <property type="evidence" value="ECO:0007669"/>
    <property type="project" value="TreeGrafter"/>
</dbReference>
<dbReference type="PROSITE" id="PS01124">
    <property type="entry name" value="HTH_ARAC_FAMILY_2"/>
    <property type="match status" value="1"/>
</dbReference>
<dbReference type="Pfam" id="PF12833">
    <property type="entry name" value="HTH_18"/>
    <property type="match status" value="1"/>
</dbReference>
<dbReference type="PANTHER" id="PTHR47894">
    <property type="entry name" value="HTH-TYPE TRANSCRIPTIONAL REGULATOR GADX"/>
    <property type="match status" value="1"/>
</dbReference>
<sequence>MHYYAPKNSAICINHGQPDMVVTTELPLRQMPQAYYERDAAIIPSSYWPAALIDLAITRAIPEHKLLRHTGIFCEDFFHIDHRICPEQLLQLIHNIQKNYTANDISFLLGHQLLPSNMANLNQQLVTARNLIELIDALIEHQHIACPLINIRCTYEGNQLVICWQDACGAEDAFIFLVETMTTAICSMTRWRSNTRLPWTLYFAHKKPEYIEQYQVHLGSDLHFDCQRNAMSIARDYCYQAWTKIHTTHTDNMLPHPLNIPSKGFLTEVYDYLNNNISTAPNLEQTAADFGMSCASFKRKLKKHRSHFQAIYDAVRKDLAVYWIHKEGWSSEQVAQRLHFHDVANLRRAFKKWTGLTLLAVRH</sequence>
<keyword evidence="6" id="KW-1185">Reference proteome</keyword>
<dbReference type="InterPro" id="IPR009057">
    <property type="entry name" value="Homeodomain-like_sf"/>
</dbReference>
<keyword evidence="3" id="KW-0804">Transcription</keyword>
<dbReference type="SUPFAM" id="SSF46689">
    <property type="entry name" value="Homeodomain-like"/>
    <property type="match status" value="1"/>
</dbReference>
<evidence type="ECO:0000256" key="1">
    <source>
        <dbReference type="ARBA" id="ARBA00023015"/>
    </source>
</evidence>
<evidence type="ECO:0000313" key="6">
    <source>
        <dbReference type="Proteomes" id="UP000216101"/>
    </source>
</evidence>
<feature type="domain" description="HTH araC/xylS-type" evidence="4">
    <location>
        <begin position="267"/>
        <end position="363"/>
    </location>
</feature>
<organism evidence="5 6">
    <name type="scientific">Cellvibrio mixtus</name>
    <dbReference type="NCBI Taxonomy" id="39650"/>
    <lineage>
        <taxon>Bacteria</taxon>
        <taxon>Pseudomonadati</taxon>
        <taxon>Pseudomonadota</taxon>
        <taxon>Gammaproteobacteria</taxon>
        <taxon>Cellvibrionales</taxon>
        <taxon>Cellvibrionaceae</taxon>
        <taxon>Cellvibrio</taxon>
    </lineage>
</organism>
<evidence type="ECO:0000259" key="4">
    <source>
        <dbReference type="PROSITE" id="PS01124"/>
    </source>
</evidence>
<gene>
    <name evidence="5" type="ORF">CBP51_07840</name>
</gene>
<evidence type="ECO:0000313" key="5">
    <source>
        <dbReference type="EMBL" id="OZY86893.1"/>
    </source>
</evidence>
<dbReference type="Gene3D" id="1.10.10.60">
    <property type="entry name" value="Homeodomain-like"/>
    <property type="match status" value="1"/>
</dbReference>
<dbReference type="PANTHER" id="PTHR47894:SF1">
    <property type="entry name" value="HTH-TYPE TRANSCRIPTIONAL REGULATOR VQSM"/>
    <property type="match status" value="1"/>
</dbReference>
<dbReference type="EMBL" id="NHNI01000001">
    <property type="protein sequence ID" value="OZY86893.1"/>
    <property type="molecule type" value="Genomic_DNA"/>
</dbReference>
<keyword evidence="2" id="KW-0238">DNA-binding</keyword>
<keyword evidence="1" id="KW-0805">Transcription regulation</keyword>
<protein>
    <recommendedName>
        <fullName evidence="4">HTH araC/xylS-type domain-containing protein</fullName>
    </recommendedName>
</protein>
<proteinExistence type="predicted"/>
<evidence type="ECO:0000256" key="3">
    <source>
        <dbReference type="ARBA" id="ARBA00023163"/>
    </source>
</evidence>
<dbReference type="AlphaFoldDB" id="A0A266QAH2"/>
<reference evidence="6" key="1">
    <citation type="submission" date="2017-05" db="EMBL/GenBank/DDBJ databases">
        <authorList>
            <person name="Barney B.M."/>
        </authorList>
    </citation>
    <scope>NUCLEOTIDE SEQUENCE [LARGE SCALE GENOMIC DNA]</scope>
    <source>
        <strain evidence="6">PSBB022</strain>
    </source>
</reference>
<dbReference type="SMART" id="SM00342">
    <property type="entry name" value="HTH_ARAC"/>
    <property type="match status" value="1"/>
</dbReference>